<organism evidence="2 3">
    <name type="scientific">OM182 bacterium BACL3 MAG-120507-bin80</name>
    <dbReference type="NCBI Taxonomy" id="1655577"/>
    <lineage>
        <taxon>Bacteria</taxon>
        <taxon>Pseudomonadati</taxon>
        <taxon>Pseudomonadota</taxon>
        <taxon>Gammaproteobacteria</taxon>
        <taxon>OMG group</taxon>
        <taxon>OM182 clade</taxon>
    </lineage>
</organism>
<protein>
    <recommendedName>
        <fullName evidence="4">Polymerase/histidinol phosphatase N-terminal domain-containing protein</fullName>
    </recommendedName>
</protein>
<feature type="signal peptide" evidence="1">
    <location>
        <begin position="1"/>
        <end position="28"/>
    </location>
</feature>
<dbReference type="NCBIfam" id="NF038032">
    <property type="entry name" value="CehA_McbA_metalo"/>
    <property type="match status" value="1"/>
</dbReference>
<dbReference type="EMBL" id="LIBB01000166">
    <property type="protein sequence ID" value="KRO71556.1"/>
    <property type="molecule type" value="Genomic_DNA"/>
</dbReference>
<dbReference type="InterPro" id="IPR052018">
    <property type="entry name" value="PHP_domain"/>
</dbReference>
<feature type="chain" id="PRO_5006423468" description="Polymerase/histidinol phosphatase N-terminal domain-containing protein" evidence="1">
    <location>
        <begin position="29"/>
        <end position="509"/>
    </location>
</feature>
<dbReference type="GO" id="GO:0004534">
    <property type="term" value="F:5'-3' RNA exonuclease activity"/>
    <property type="evidence" value="ECO:0007669"/>
    <property type="project" value="TreeGrafter"/>
</dbReference>
<dbReference type="PANTHER" id="PTHR42924">
    <property type="entry name" value="EXONUCLEASE"/>
    <property type="match status" value="1"/>
</dbReference>
<reference evidence="2 3" key="1">
    <citation type="submission" date="2015-10" db="EMBL/GenBank/DDBJ databases">
        <title>Metagenome-Assembled Genomes uncover a global brackish microbiome.</title>
        <authorList>
            <person name="Hugerth L.W."/>
            <person name="Larsson J."/>
            <person name="Alneberg J."/>
            <person name="Lindh M.V."/>
            <person name="Legrand C."/>
            <person name="Pinhassi J."/>
            <person name="Andersson A.F."/>
        </authorList>
    </citation>
    <scope>NUCLEOTIDE SEQUENCE [LARGE SCALE GENOMIC DNA]</scope>
    <source>
        <strain evidence="2">BACL4 MAG-120507-bin80</strain>
    </source>
</reference>
<dbReference type="InterPro" id="IPR016195">
    <property type="entry name" value="Pol/histidinol_Pase-like"/>
</dbReference>
<dbReference type="CDD" id="cd07432">
    <property type="entry name" value="PHP_HisPPase"/>
    <property type="match status" value="1"/>
</dbReference>
<comment type="caution">
    <text evidence="2">The sequence shown here is derived from an EMBL/GenBank/DDBJ whole genome shotgun (WGS) entry which is preliminary data.</text>
</comment>
<evidence type="ECO:0000313" key="2">
    <source>
        <dbReference type="EMBL" id="KRO71556.1"/>
    </source>
</evidence>
<keyword evidence="1" id="KW-0732">Signal</keyword>
<dbReference type="GO" id="GO:0035312">
    <property type="term" value="F:5'-3' DNA exonuclease activity"/>
    <property type="evidence" value="ECO:0007669"/>
    <property type="project" value="TreeGrafter"/>
</dbReference>
<dbReference type="Proteomes" id="UP000051934">
    <property type="component" value="Unassembled WGS sequence"/>
</dbReference>
<dbReference type="AlphaFoldDB" id="A0A0R2S9J8"/>
<dbReference type="SUPFAM" id="SSF89550">
    <property type="entry name" value="PHP domain-like"/>
    <property type="match status" value="1"/>
</dbReference>
<dbReference type="Gene3D" id="3.20.20.140">
    <property type="entry name" value="Metal-dependent hydrolases"/>
    <property type="match status" value="1"/>
</dbReference>
<proteinExistence type="predicted"/>
<gene>
    <name evidence="2" type="ORF">ABR69_01005</name>
</gene>
<evidence type="ECO:0000256" key="1">
    <source>
        <dbReference type="SAM" id="SignalP"/>
    </source>
</evidence>
<name>A0A0R2S9J8_9GAMM</name>
<accession>A0A0R2S9J8</accession>
<dbReference type="PANTHER" id="PTHR42924:SF3">
    <property type="entry name" value="POLYMERASE_HISTIDINOL PHOSPHATASE N-TERMINAL DOMAIN-CONTAINING PROTEIN"/>
    <property type="match status" value="1"/>
</dbReference>
<sequence length="509" mass="54250">MRYKILTPAALLPCAALALTLYSTGASAQTDAASFACSTTKPHHEIVLAGTISRQDFESYVELPFAVPTGVKRIGVEFDYDRGERTTIDLGLLDPHGFRGWSGGNKRRFFVSANAATPSYNTGAIDAGTWKLLLGVPNVREGISAGYTATITLNCGGAPEPPPQKDSDADWYVGDLHAHSGHSDGSCNNSAGESVACPAFVSAQIAAQRGLDFIALTEHNAVSGHAALSELRAFFPSTLFLTGREVTTFFGHANAFGTTEFIDFRLQSSSGYGIHELQNQVDDLGALLSINHPGSPSGEDCMGCGWVLEDTDYSRIGAIEIVNTGFVDMPRGRAHIAFWHDKLNEGFRITGIAGSDNHDPSRPSRQPSAIGNPRTWIYADELTEGALIAGIRRGNVYVDASGGAVTLTDFSVAGAAMGGEFSLASTDGPLEVSLGWRSDEILSVSWLVNGENLESSRITDETTDELADGSTGYSAVLSLPTDSSLWIRMNLIDERGNTKLVGNPVYFIP</sequence>
<evidence type="ECO:0000313" key="3">
    <source>
        <dbReference type="Proteomes" id="UP000051934"/>
    </source>
</evidence>
<evidence type="ECO:0008006" key="4">
    <source>
        <dbReference type="Google" id="ProtNLM"/>
    </source>
</evidence>